<feature type="signal peptide" evidence="1">
    <location>
        <begin position="1"/>
        <end position="26"/>
    </location>
</feature>
<organism evidence="2 3">
    <name type="scientific">Aquariibacter albus</name>
    <dbReference type="NCBI Taxonomy" id="2759899"/>
    <lineage>
        <taxon>Bacteria</taxon>
        <taxon>Pseudomonadati</taxon>
        <taxon>Pseudomonadota</taxon>
        <taxon>Betaproteobacteria</taxon>
        <taxon>Burkholderiales</taxon>
        <taxon>Sphaerotilaceae</taxon>
        <taxon>Aquariibacter</taxon>
    </lineage>
</organism>
<dbReference type="EMBL" id="JACIVI010000001">
    <property type="protein sequence ID" value="MBB1160385.1"/>
    <property type="molecule type" value="Genomic_DNA"/>
</dbReference>
<name>A0A839HF75_9BURK</name>
<dbReference type="NCBIfam" id="TIGR02001">
    <property type="entry name" value="gcw_chp"/>
    <property type="match status" value="1"/>
</dbReference>
<keyword evidence="1" id="KW-0732">Signal</keyword>
<proteinExistence type="predicted"/>
<dbReference type="AlphaFoldDB" id="A0A839HF75"/>
<evidence type="ECO:0000313" key="2">
    <source>
        <dbReference type="EMBL" id="MBB1160385.1"/>
    </source>
</evidence>
<feature type="chain" id="PRO_5032735026" description="Porin" evidence="1">
    <location>
        <begin position="27"/>
        <end position="253"/>
    </location>
</feature>
<reference evidence="2 3" key="1">
    <citation type="submission" date="2020-08" db="EMBL/GenBank/DDBJ databases">
        <title>Aquariorum lacteus gen. nov., sp. nov., a new member of the family Comamonadaceae, isolated from freshwater aquarium.</title>
        <authorList>
            <person name="Chun S.-J."/>
        </authorList>
    </citation>
    <scope>NUCLEOTIDE SEQUENCE [LARGE SCALE GENOMIC DNA]</scope>
    <source>
        <strain evidence="2 3">SJAQ100</strain>
    </source>
</reference>
<comment type="caution">
    <text evidence="2">The sequence shown here is derived from an EMBL/GenBank/DDBJ whole genome shotgun (WGS) entry which is preliminary data.</text>
</comment>
<evidence type="ECO:0000313" key="3">
    <source>
        <dbReference type="Proteomes" id="UP000586093"/>
    </source>
</evidence>
<evidence type="ECO:0000256" key="1">
    <source>
        <dbReference type="SAM" id="SignalP"/>
    </source>
</evidence>
<protein>
    <recommendedName>
        <fullName evidence="4">Porin</fullName>
    </recommendedName>
</protein>
<dbReference type="Proteomes" id="UP000586093">
    <property type="component" value="Unassembled WGS sequence"/>
</dbReference>
<keyword evidence="3" id="KW-1185">Reference proteome</keyword>
<sequence length="253" mass="26873">MTALRRTPLVLALTLAGLTAPLAARAETVPPEFTATSNIALATQYVFRGVSYSQERAAVQGGFDLAHRSGAYLGIWGSSVSSEALNGATAEIDLYGGVVLPVGEATVDVGLLQFHFPRAKLGSESYNTLEAYAAVNWSIVQLKYSHTLGDYFGFNRKSLGSGSDSKGSGYLEANVNWSFLPGWTLNLHAGHQRVAGYGAFSFSDYKVGVTKDFDGGWQLSVAAAGTNADTALYTINGVDTGDHKLIGMLKRSF</sequence>
<dbReference type="RefSeq" id="WP_182660307.1">
    <property type="nucleotide sequence ID" value="NZ_JACIVI010000001.1"/>
</dbReference>
<dbReference type="InterPro" id="IPR010239">
    <property type="entry name" value="CHP02001"/>
</dbReference>
<evidence type="ECO:0008006" key="4">
    <source>
        <dbReference type="Google" id="ProtNLM"/>
    </source>
</evidence>
<dbReference type="Pfam" id="PF09694">
    <property type="entry name" value="Gcw_chp"/>
    <property type="match status" value="1"/>
</dbReference>
<accession>A0A839HF75</accession>
<gene>
    <name evidence="2" type="ORF">H4F90_00120</name>
</gene>